<dbReference type="AlphaFoldDB" id="B8CK19"/>
<dbReference type="Proteomes" id="UP000000753">
    <property type="component" value="Chromosome"/>
</dbReference>
<dbReference type="RefSeq" id="WP_020911100.1">
    <property type="nucleotide sequence ID" value="NC_011566.1"/>
</dbReference>
<sequence>MIQTDMQEQLPITILADSRFSSSLKPLLTQLEIWINFQALKADWFGDEACILSFEFTLIRTIEEHALKASAASEKGAEASSGKGAAASSGKEWNVESGYAYSYDCDSLKTTAFIAVADLLEAGVGIEQGIKQRLVSVANSVGAEHGLLGMSL</sequence>
<dbReference type="EMBL" id="CP000472">
    <property type="protein sequence ID" value="ACJ27722.1"/>
    <property type="molecule type" value="Genomic_DNA"/>
</dbReference>
<evidence type="ECO:0000313" key="1">
    <source>
        <dbReference type="EMBL" id="ACJ27722.1"/>
    </source>
</evidence>
<evidence type="ECO:0000313" key="2">
    <source>
        <dbReference type="Proteomes" id="UP000000753"/>
    </source>
</evidence>
<organism evidence="1 2">
    <name type="scientific">Shewanella piezotolerans (strain WP3 / JCM 13877)</name>
    <dbReference type="NCBI Taxonomy" id="225849"/>
    <lineage>
        <taxon>Bacteria</taxon>
        <taxon>Pseudomonadati</taxon>
        <taxon>Pseudomonadota</taxon>
        <taxon>Gammaproteobacteria</taxon>
        <taxon>Alteromonadales</taxon>
        <taxon>Shewanellaceae</taxon>
        <taxon>Shewanella</taxon>
    </lineage>
</organism>
<accession>B8CK19</accession>
<dbReference type="KEGG" id="swp:swp_0916"/>
<dbReference type="eggNOG" id="ENOG5031E5S">
    <property type="taxonomic scope" value="Bacteria"/>
</dbReference>
<keyword evidence="2" id="KW-1185">Reference proteome</keyword>
<gene>
    <name evidence="1" type="ordered locus">swp_0916</name>
</gene>
<name>B8CK19_SHEPW</name>
<dbReference type="OrthoDB" id="6215342at2"/>
<protein>
    <submittedName>
        <fullName evidence="1">Uncharacterized protein</fullName>
    </submittedName>
</protein>
<proteinExistence type="predicted"/>
<reference evidence="1 2" key="1">
    <citation type="journal article" date="2008" name="PLoS ONE">
        <title>Environmental adaptation: genomic analysis of the piezotolerant and psychrotolerant deep-sea iron reducing bacterium Shewanella piezotolerans WP3.</title>
        <authorList>
            <person name="Wang F."/>
            <person name="Wang J."/>
            <person name="Jian H."/>
            <person name="Zhang B."/>
            <person name="Li S."/>
            <person name="Wang F."/>
            <person name="Zeng X."/>
            <person name="Gao L."/>
            <person name="Bartlett D.H."/>
            <person name="Yu J."/>
            <person name="Hu S."/>
            <person name="Xiao X."/>
        </authorList>
    </citation>
    <scope>NUCLEOTIDE SEQUENCE [LARGE SCALE GENOMIC DNA]</scope>
    <source>
        <strain evidence="2">WP3 / JCM 13877</strain>
    </source>
</reference>
<dbReference type="HOGENOM" id="CLU_1926138_0_0_6"/>